<dbReference type="STRING" id="1249552.PS2015_2551"/>
<dbReference type="Pfam" id="PF00593">
    <property type="entry name" value="TonB_dep_Rec_b-barrel"/>
    <property type="match status" value="1"/>
</dbReference>
<dbReference type="SUPFAM" id="SSF56935">
    <property type="entry name" value="Porins"/>
    <property type="match status" value="1"/>
</dbReference>
<dbReference type="Pfam" id="PF07715">
    <property type="entry name" value="Plug"/>
    <property type="match status" value="1"/>
</dbReference>
<accession>A0A0S2KFU3</accession>
<keyword evidence="5 12" id="KW-0812">Transmembrane</keyword>
<dbReference type="Gene3D" id="2.40.170.20">
    <property type="entry name" value="TonB-dependent receptor, beta-barrel domain"/>
    <property type="match status" value="1"/>
</dbReference>
<evidence type="ECO:0000256" key="10">
    <source>
        <dbReference type="ARBA" id="ARBA00023136"/>
    </source>
</evidence>
<evidence type="ECO:0000256" key="5">
    <source>
        <dbReference type="ARBA" id="ARBA00022692"/>
    </source>
</evidence>
<dbReference type="InterPro" id="IPR012910">
    <property type="entry name" value="Plug_dom"/>
</dbReference>
<keyword evidence="17" id="KW-0675">Receptor</keyword>
<keyword evidence="11 12" id="KW-0998">Cell outer membrane</keyword>
<dbReference type="AlphaFoldDB" id="A0A0S2KFU3"/>
<evidence type="ECO:0000256" key="7">
    <source>
        <dbReference type="ARBA" id="ARBA00023004"/>
    </source>
</evidence>
<proteinExistence type="inferred from homology"/>
<keyword evidence="6 14" id="KW-0732">Signal</keyword>
<name>A0A0S2KFU3_9GAMM</name>
<evidence type="ECO:0000256" key="9">
    <source>
        <dbReference type="ARBA" id="ARBA00023077"/>
    </source>
</evidence>
<dbReference type="RefSeq" id="WP_169792321.1">
    <property type="nucleotide sequence ID" value="NZ_CP013189.1"/>
</dbReference>
<feature type="domain" description="TonB-dependent receptor plug" evidence="16">
    <location>
        <begin position="52"/>
        <end position="157"/>
    </location>
</feature>
<evidence type="ECO:0000256" key="4">
    <source>
        <dbReference type="ARBA" id="ARBA00022496"/>
    </source>
</evidence>
<dbReference type="InterPro" id="IPR036942">
    <property type="entry name" value="Beta-barrel_TonB_sf"/>
</dbReference>
<evidence type="ECO:0000256" key="11">
    <source>
        <dbReference type="ARBA" id="ARBA00023237"/>
    </source>
</evidence>
<evidence type="ECO:0000256" key="3">
    <source>
        <dbReference type="ARBA" id="ARBA00022452"/>
    </source>
</evidence>
<dbReference type="PANTHER" id="PTHR32552:SF89">
    <property type="entry name" value="CATECHOLATE SIDEROPHORE RECEPTOR FIU"/>
    <property type="match status" value="1"/>
</dbReference>
<reference evidence="17 18" key="1">
    <citation type="submission" date="2015-11" db="EMBL/GenBank/DDBJ databases">
        <authorList>
            <person name="Zhang Y."/>
            <person name="Guo Z."/>
        </authorList>
    </citation>
    <scope>NUCLEOTIDE SEQUENCE [LARGE SCALE GENOMIC DNA]</scope>
    <source>
        <strain evidence="17 18">KCTC 32221</strain>
    </source>
</reference>
<evidence type="ECO:0000256" key="1">
    <source>
        <dbReference type="ARBA" id="ARBA00004571"/>
    </source>
</evidence>
<sequence precursor="true">MNKKLISIAIQTALSGLVVTHSLGAGAQSQAPAIEEMVIVSQTRTFANSSVTEDMQNQVSAASSVLGAIDYIPGVLVNEGDAFGGDDWSTTISIRGFQVSLDEQQLGMTIDGIPNGNSNYGGGSKANRFIDTENLAGIDVVQGTSDISSWSHEALGGSMNFRTMDPTEEAGLTTSLTVGDNNARKFYVRYNTGEILPNTYAWLSVSGSDIDAWIDASGESNRDHFAAKLKGYYEAFELTGYLSFDDTHEDNYQRVTPQEFREDPNWDRLTGDWTGIPHIDQLYRRGWSTLRENTLAYLSAAFEISGVDVNASVYYHDNKGRGDWLPPYIVDVRNDGAGNAHSELQSGNTVLGGSPLGRITFVDSSGVALQPIAGCQSSLTFPYGGAGAAYDPACFPAGAIPVGSYRHTVYDKQRTGFVADFAWETQQDGFTNTLRGGFWYEDNKRNESRNWLKIIDSRTSYNFNHIPYWTQYDRAFPQETLTWYLEDTIQMGDLTARLGAKQYLVDLERKNNHLGGVRTATVNSDSDVLLSAGLVYNLPAEGMEVFGGYAQSFSSIKDGVLEANQTALDQVEAETADSMDVGLRYNDRNYSVSLTYYDIEFENRITYIPEGSSAGIDYLGESDGAYVNVGGIESSGIEAAVRANVTDALSLYVSYTKNDSTYIGTPDPAANALLGVFPGNTVFGSAEDMYVVSADWRQDRFYAGLNYKYVGDRWLDAGNTTRLDGYGVADMYVGVELSQLSPALKGADLRLNVTNLTDKSYIGGVAGGWGGWIAPSRTATATIKVDF</sequence>
<evidence type="ECO:0000256" key="12">
    <source>
        <dbReference type="PROSITE-ProRule" id="PRU01360"/>
    </source>
</evidence>
<dbReference type="GO" id="GO:0009279">
    <property type="term" value="C:cell outer membrane"/>
    <property type="evidence" value="ECO:0007669"/>
    <property type="project" value="UniProtKB-SubCell"/>
</dbReference>
<dbReference type="EMBL" id="CP013189">
    <property type="protein sequence ID" value="ALO47185.1"/>
    <property type="molecule type" value="Genomic_DNA"/>
</dbReference>
<evidence type="ECO:0000256" key="14">
    <source>
        <dbReference type="SAM" id="SignalP"/>
    </source>
</evidence>
<dbReference type="KEGG" id="pspi:PS2015_2551"/>
<dbReference type="PROSITE" id="PS52016">
    <property type="entry name" value="TONB_DEPENDENT_REC_3"/>
    <property type="match status" value="1"/>
</dbReference>
<evidence type="ECO:0000256" key="2">
    <source>
        <dbReference type="ARBA" id="ARBA00022448"/>
    </source>
</evidence>
<evidence type="ECO:0000313" key="18">
    <source>
        <dbReference type="Proteomes" id="UP000065641"/>
    </source>
</evidence>
<dbReference type="Proteomes" id="UP000065641">
    <property type="component" value="Chromosome"/>
</dbReference>
<evidence type="ECO:0000256" key="8">
    <source>
        <dbReference type="ARBA" id="ARBA00023065"/>
    </source>
</evidence>
<keyword evidence="8" id="KW-0406">Ion transport</keyword>
<evidence type="ECO:0000259" key="15">
    <source>
        <dbReference type="Pfam" id="PF00593"/>
    </source>
</evidence>
<dbReference type="InterPro" id="IPR039426">
    <property type="entry name" value="TonB-dep_rcpt-like"/>
</dbReference>
<keyword evidence="18" id="KW-1185">Reference proteome</keyword>
<comment type="subcellular location">
    <subcellularLocation>
        <location evidence="1 12">Cell outer membrane</location>
        <topology evidence="1 12">Multi-pass membrane protein</topology>
    </subcellularLocation>
</comment>
<evidence type="ECO:0000256" key="13">
    <source>
        <dbReference type="RuleBase" id="RU003357"/>
    </source>
</evidence>
<dbReference type="PANTHER" id="PTHR32552">
    <property type="entry name" value="FERRICHROME IRON RECEPTOR-RELATED"/>
    <property type="match status" value="1"/>
</dbReference>
<organism evidence="17 18">
    <name type="scientific">Pseudohongiella spirulinae</name>
    <dbReference type="NCBI Taxonomy" id="1249552"/>
    <lineage>
        <taxon>Bacteria</taxon>
        <taxon>Pseudomonadati</taxon>
        <taxon>Pseudomonadota</taxon>
        <taxon>Gammaproteobacteria</taxon>
        <taxon>Pseudomonadales</taxon>
        <taxon>Pseudohongiellaceae</taxon>
        <taxon>Pseudohongiella</taxon>
    </lineage>
</organism>
<keyword evidence="9 13" id="KW-0798">TonB box</keyword>
<dbReference type="Gene3D" id="2.170.130.10">
    <property type="entry name" value="TonB-dependent receptor, plug domain"/>
    <property type="match status" value="1"/>
</dbReference>
<keyword evidence="4" id="KW-0410">Iron transport</keyword>
<dbReference type="InterPro" id="IPR000531">
    <property type="entry name" value="Beta-barrel_TonB"/>
</dbReference>
<dbReference type="InterPro" id="IPR037066">
    <property type="entry name" value="Plug_dom_sf"/>
</dbReference>
<evidence type="ECO:0000313" key="17">
    <source>
        <dbReference type="EMBL" id="ALO47185.1"/>
    </source>
</evidence>
<keyword evidence="7" id="KW-0408">Iron</keyword>
<keyword evidence="10 12" id="KW-0472">Membrane</keyword>
<gene>
    <name evidence="17" type="ORF">PS2015_2551</name>
</gene>
<feature type="domain" description="TonB-dependent receptor-like beta-barrel" evidence="15">
    <location>
        <begin position="405"/>
        <end position="756"/>
    </location>
</feature>
<protein>
    <submittedName>
        <fullName evidence="17">Putative Fe transport outer membrane receptor protein</fullName>
    </submittedName>
</protein>
<keyword evidence="3 12" id="KW-1134">Transmembrane beta strand</keyword>
<comment type="similarity">
    <text evidence="12 13">Belongs to the TonB-dependent receptor family.</text>
</comment>
<dbReference type="PATRIC" id="fig|1249552.3.peg.2568"/>
<evidence type="ECO:0000256" key="6">
    <source>
        <dbReference type="ARBA" id="ARBA00022729"/>
    </source>
</evidence>
<feature type="signal peptide" evidence="14">
    <location>
        <begin position="1"/>
        <end position="27"/>
    </location>
</feature>
<evidence type="ECO:0000259" key="16">
    <source>
        <dbReference type="Pfam" id="PF07715"/>
    </source>
</evidence>
<feature type="chain" id="PRO_5006601621" evidence="14">
    <location>
        <begin position="28"/>
        <end position="787"/>
    </location>
</feature>
<keyword evidence="2 12" id="KW-0813">Transport</keyword>
<dbReference type="GO" id="GO:0015344">
    <property type="term" value="F:siderophore uptake transmembrane transporter activity"/>
    <property type="evidence" value="ECO:0007669"/>
    <property type="project" value="TreeGrafter"/>
</dbReference>